<dbReference type="OrthoDB" id="1683298at2"/>
<feature type="signal peptide" evidence="1">
    <location>
        <begin position="1"/>
        <end position="26"/>
    </location>
</feature>
<evidence type="ECO:0000313" key="3">
    <source>
        <dbReference type="EMBL" id="SFA81850.1"/>
    </source>
</evidence>
<dbReference type="SMART" id="SM01066">
    <property type="entry name" value="CBM_25"/>
    <property type="match status" value="1"/>
</dbReference>
<protein>
    <submittedName>
        <fullName evidence="3">Starch/carbohydrate-binding module (Family 53)</fullName>
    </submittedName>
</protein>
<reference evidence="3 4" key="1">
    <citation type="submission" date="2016-10" db="EMBL/GenBank/DDBJ databases">
        <authorList>
            <person name="de Groot N.N."/>
        </authorList>
    </citation>
    <scope>NUCLEOTIDE SEQUENCE [LARGE SCALE GENOMIC DNA]</scope>
    <source>
        <strain evidence="3 4">DSM 12271</strain>
    </source>
</reference>
<evidence type="ECO:0000259" key="2">
    <source>
        <dbReference type="SMART" id="SM01066"/>
    </source>
</evidence>
<feature type="domain" description="Carbohydrate binding module family 25" evidence="2">
    <location>
        <begin position="38"/>
        <end position="127"/>
    </location>
</feature>
<evidence type="ECO:0000313" key="4">
    <source>
        <dbReference type="Proteomes" id="UP000198619"/>
    </source>
</evidence>
<organism evidence="3 4">
    <name type="scientific">Clostridium frigidicarnis</name>
    <dbReference type="NCBI Taxonomy" id="84698"/>
    <lineage>
        <taxon>Bacteria</taxon>
        <taxon>Bacillati</taxon>
        <taxon>Bacillota</taxon>
        <taxon>Clostridia</taxon>
        <taxon>Eubacteriales</taxon>
        <taxon>Clostridiaceae</taxon>
        <taxon>Clostridium</taxon>
    </lineage>
</organism>
<sequence>MKKLVICLMSVTLLMLTLLAPTTAHAAENNEWVLYRISAPINYSTVNTSDIKNMTVHFGVNGWQEIKDVQLNRSIVDYYMGRTFESFWVDVYLKKGSTLDYCFKYDFNSDKINWDNNSGKDYHVVVDKSNIN</sequence>
<accession>A0A1I0W0W2</accession>
<dbReference type="Proteomes" id="UP000198619">
    <property type="component" value="Unassembled WGS sequence"/>
</dbReference>
<dbReference type="InterPro" id="IPR038175">
    <property type="entry name" value="CBM21_dom_sf"/>
</dbReference>
<keyword evidence="4" id="KW-1185">Reference proteome</keyword>
<gene>
    <name evidence="3" type="ORF">SAMN04488528_1003154</name>
</gene>
<feature type="chain" id="PRO_5011509389" evidence="1">
    <location>
        <begin position="27"/>
        <end position="132"/>
    </location>
</feature>
<keyword evidence="1" id="KW-0732">Signal</keyword>
<dbReference type="RefSeq" id="WP_090038730.1">
    <property type="nucleotide sequence ID" value="NZ_FOKI01000003.1"/>
</dbReference>
<proteinExistence type="predicted"/>
<dbReference type="Gene3D" id="2.60.40.2440">
    <property type="entry name" value="Carbohydrate binding type-21 domain"/>
    <property type="match status" value="1"/>
</dbReference>
<evidence type="ECO:0000256" key="1">
    <source>
        <dbReference type="SAM" id="SignalP"/>
    </source>
</evidence>
<dbReference type="InterPro" id="IPR005085">
    <property type="entry name" value="CBM25"/>
</dbReference>
<dbReference type="EMBL" id="FOKI01000003">
    <property type="protein sequence ID" value="SFA81850.1"/>
    <property type="molecule type" value="Genomic_DNA"/>
</dbReference>
<dbReference type="AlphaFoldDB" id="A0A1I0W0W2"/>
<dbReference type="GO" id="GO:2001070">
    <property type="term" value="F:starch binding"/>
    <property type="evidence" value="ECO:0007669"/>
    <property type="project" value="InterPro"/>
</dbReference>
<name>A0A1I0W0W2_9CLOT</name>